<evidence type="ECO:0000256" key="8">
    <source>
        <dbReference type="ARBA" id="ARBA00023136"/>
    </source>
</evidence>
<evidence type="ECO:0000313" key="14">
    <source>
        <dbReference type="Proteomes" id="UP001149813"/>
    </source>
</evidence>
<protein>
    <recommendedName>
        <fullName evidence="10">Transmembrane protein 188</fullName>
    </recommendedName>
</protein>
<keyword evidence="5 12" id="KW-0812">Transmembrane</keyword>
<evidence type="ECO:0000256" key="2">
    <source>
        <dbReference type="ARBA" id="ARBA00004496"/>
    </source>
</evidence>
<keyword evidence="4" id="KW-0963">Cytoplasm</keyword>
<feature type="region of interest" description="Disordered" evidence="11">
    <location>
        <begin position="363"/>
        <end position="421"/>
    </location>
</feature>
<feature type="compositionally biased region" description="Basic and acidic residues" evidence="11">
    <location>
        <begin position="392"/>
        <end position="401"/>
    </location>
</feature>
<feature type="region of interest" description="Disordered" evidence="11">
    <location>
        <begin position="286"/>
        <end position="350"/>
    </location>
</feature>
<reference evidence="13" key="1">
    <citation type="submission" date="2022-07" db="EMBL/GenBank/DDBJ databases">
        <title>Phylogenomic reconstructions and comparative analyses of Kickxellomycotina fungi.</title>
        <authorList>
            <person name="Reynolds N.K."/>
            <person name="Stajich J.E."/>
            <person name="Barry K."/>
            <person name="Grigoriev I.V."/>
            <person name="Crous P."/>
            <person name="Smith M.E."/>
        </authorList>
    </citation>
    <scope>NUCLEOTIDE SEQUENCE</scope>
    <source>
        <strain evidence="13">NBRC 32514</strain>
    </source>
</reference>
<dbReference type="InterPro" id="IPR019168">
    <property type="entry name" value="NEP1-R1"/>
</dbReference>
<keyword evidence="9" id="KW-0539">Nucleus</keyword>
<organism evidence="13 14">
    <name type="scientific">Coemansia erecta</name>
    <dbReference type="NCBI Taxonomy" id="147472"/>
    <lineage>
        <taxon>Eukaryota</taxon>
        <taxon>Fungi</taxon>
        <taxon>Fungi incertae sedis</taxon>
        <taxon>Zoopagomycota</taxon>
        <taxon>Kickxellomycotina</taxon>
        <taxon>Kickxellomycetes</taxon>
        <taxon>Kickxellales</taxon>
        <taxon>Kickxellaceae</taxon>
        <taxon>Coemansia</taxon>
    </lineage>
</organism>
<proteinExistence type="inferred from homology"/>
<accession>A0A9W7XXP2</accession>
<feature type="compositionally biased region" description="Polar residues" evidence="11">
    <location>
        <begin position="1"/>
        <end position="11"/>
    </location>
</feature>
<feature type="transmembrane region" description="Helical" evidence="12">
    <location>
        <begin position="134"/>
        <end position="153"/>
    </location>
</feature>
<comment type="similarity">
    <text evidence="3">Belongs to the CNEP1R1 family.</text>
</comment>
<evidence type="ECO:0000256" key="5">
    <source>
        <dbReference type="ARBA" id="ARBA00022692"/>
    </source>
</evidence>
<dbReference type="GO" id="GO:0005737">
    <property type="term" value="C:cytoplasm"/>
    <property type="evidence" value="ECO:0007669"/>
    <property type="project" value="UniProtKB-SubCell"/>
</dbReference>
<evidence type="ECO:0000256" key="4">
    <source>
        <dbReference type="ARBA" id="ARBA00022490"/>
    </source>
</evidence>
<evidence type="ECO:0000256" key="6">
    <source>
        <dbReference type="ARBA" id="ARBA00022989"/>
    </source>
</evidence>
<keyword evidence="8 12" id="KW-0472">Membrane</keyword>
<keyword evidence="7" id="KW-0443">Lipid metabolism</keyword>
<evidence type="ECO:0000256" key="1">
    <source>
        <dbReference type="ARBA" id="ARBA00004232"/>
    </source>
</evidence>
<evidence type="ECO:0000256" key="3">
    <source>
        <dbReference type="ARBA" id="ARBA00010998"/>
    </source>
</evidence>
<evidence type="ECO:0000256" key="10">
    <source>
        <dbReference type="ARBA" id="ARBA00030458"/>
    </source>
</evidence>
<feature type="compositionally biased region" description="Basic and acidic residues" evidence="11">
    <location>
        <begin position="286"/>
        <end position="295"/>
    </location>
</feature>
<evidence type="ECO:0000256" key="9">
    <source>
        <dbReference type="ARBA" id="ARBA00023242"/>
    </source>
</evidence>
<dbReference type="GO" id="GO:0071595">
    <property type="term" value="C:Nem1-Spo7 phosphatase complex"/>
    <property type="evidence" value="ECO:0007669"/>
    <property type="project" value="InterPro"/>
</dbReference>
<feature type="compositionally biased region" description="Basic residues" evidence="11">
    <location>
        <begin position="317"/>
        <end position="326"/>
    </location>
</feature>
<evidence type="ECO:0000256" key="11">
    <source>
        <dbReference type="SAM" id="MobiDB-lite"/>
    </source>
</evidence>
<sequence length="421" mass="46274">MSSSPISSLATESDRTRSLHSSAYQSAAMRSSSDAGARALAMQGQGILSPQELASMYTRQFAATKPSGYTATIYEAAASAAVSTANQTYVHGLSVLQCARSRGPIDQHVYRDWLIFEERLKQSYRRLQRKKRNYLVQIVAFGVLALYFAWFGVFGTKNYRFTCKLLSAGSAYCIYLIVTNRRFLQSIKYPTQCNRSLHQFRMRFEASPVHASSSPLLDNRDSAAANNSAAVASSRGTASGAAPAALGKAPTFLTESQMSFFPTVPRQLRDGYLEFKTTYYRKRDVAKKRMLERTQRDKRRKSSLSNAASPKSSERKSKSRGQRQHLLHSTSSSHEGDFRGGISSSSSSRITARASPLTAVIPRSALATVDGDSATDEGSTTSSSVISRKKRVSDPSSRREGSSLIYTLAEQDTSSDSDRQI</sequence>
<dbReference type="PANTHER" id="PTHR20996:SF1">
    <property type="entry name" value="NUCLEAR ENVELOPE PHOSPHATASE-REGULATORY SUBUNIT 1"/>
    <property type="match status" value="1"/>
</dbReference>
<evidence type="ECO:0000313" key="13">
    <source>
        <dbReference type="EMBL" id="KAJ1722911.1"/>
    </source>
</evidence>
<comment type="subcellular location">
    <subcellularLocation>
        <location evidence="2">Cytoplasm</location>
    </subcellularLocation>
    <subcellularLocation>
        <location evidence="1">Nucleus membrane</location>
        <topology evidence="1">Multi-pass membrane protein</topology>
    </subcellularLocation>
</comment>
<keyword evidence="14" id="KW-1185">Reference proteome</keyword>
<dbReference type="EMBL" id="JANBOJ010000089">
    <property type="protein sequence ID" value="KAJ1722911.1"/>
    <property type="molecule type" value="Genomic_DNA"/>
</dbReference>
<dbReference type="Proteomes" id="UP001149813">
    <property type="component" value="Unassembled WGS sequence"/>
</dbReference>
<dbReference type="GO" id="GO:0031965">
    <property type="term" value="C:nuclear membrane"/>
    <property type="evidence" value="ECO:0007669"/>
    <property type="project" value="UniProtKB-SubCell"/>
</dbReference>
<dbReference type="PANTHER" id="PTHR20996">
    <property type="entry name" value="NUCLEAR ENVELOPE PHOSPHATASE-REGULATORY SUBUNIT 1"/>
    <property type="match status" value="1"/>
</dbReference>
<dbReference type="AlphaFoldDB" id="A0A9W7XXP2"/>
<keyword evidence="6 12" id="KW-1133">Transmembrane helix</keyword>
<evidence type="ECO:0000256" key="12">
    <source>
        <dbReference type="SAM" id="Phobius"/>
    </source>
</evidence>
<dbReference type="OrthoDB" id="5599171at2759"/>
<name>A0A9W7XXP2_9FUNG</name>
<dbReference type="GO" id="GO:0006629">
    <property type="term" value="P:lipid metabolic process"/>
    <property type="evidence" value="ECO:0007669"/>
    <property type="project" value="UniProtKB-KW"/>
</dbReference>
<comment type="caution">
    <text evidence="13">The sequence shown here is derived from an EMBL/GenBank/DDBJ whole genome shotgun (WGS) entry which is preliminary data.</text>
</comment>
<feature type="region of interest" description="Disordered" evidence="11">
    <location>
        <begin position="1"/>
        <end position="25"/>
    </location>
</feature>
<evidence type="ECO:0000256" key="7">
    <source>
        <dbReference type="ARBA" id="ARBA00023098"/>
    </source>
</evidence>
<gene>
    <name evidence="13" type="ORF">LPJ53_002703</name>
</gene>